<feature type="domain" description="Solute-binding protein family 5" evidence="1">
    <location>
        <begin position="86"/>
        <end position="436"/>
    </location>
</feature>
<dbReference type="PANTHER" id="PTHR30290">
    <property type="entry name" value="PERIPLASMIC BINDING COMPONENT OF ABC TRANSPORTER"/>
    <property type="match status" value="1"/>
</dbReference>
<organism evidence="2 3">
    <name type="scientific">Clostridium cadaveris</name>
    <dbReference type="NCBI Taxonomy" id="1529"/>
    <lineage>
        <taxon>Bacteria</taxon>
        <taxon>Bacillati</taxon>
        <taxon>Bacillota</taxon>
        <taxon>Clostridia</taxon>
        <taxon>Eubacteriales</taxon>
        <taxon>Clostridiaceae</taxon>
        <taxon>Clostridium</taxon>
    </lineage>
</organism>
<dbReference type="GO" id="GO:1904680">
    <property type="term" value="F:peptide transmembrane transporter activity"/>
    <property type="evidence" value="ECO:0007669"/>
    <property type="project" value="TreeGrafter"/>
</dbReference>
<dbReference type="GO" id="GO:0042597">
    <property type="term" value="C:periplasmic space"/>
    <property type="evidence" value="ECO:0007669"/>
    <property type="project" value="UniProtKB-ARBA"/>
</dbReference>
<dbReference type="Pfam" id="PF00496">
    <property type="entry name" value="SBP_bac_5"/>
    <property type="match status" value="1"/>
</dbReference>
<reference evidence="2 3" key="1">
    <citation type="submission" date="2016-10" db="EMBL/GenBank/DDBJ databases">
        <authorList>
            <person name="de Groot N.N."/>
        </authorList>
    </citation>
    <scope>NUCLEOTIDE SEQUENCE [LARGE SCALE GENOMIC DNA]</scope>
    <source>
        <strain evidence="2 3">NLAE-zl-G419</strain>
    </source>
</reference>
<dbReference type="Proteomes" id="UP000182135">
    <property type="component" value="Unassembled WGS sequence"/>
</dbReference>
<dbReference type="InterPro" id="IPR039424">
    <property type="entry name" value="SBP_5"/>
</dbReference>
<dbReference type="PANTHER" id="PTHR30290:SF59">
    <property type="entry name" value="OLIGOPEPTIDE ABC TRANSPORTER,SUBSTRATE-BINDING PROTEIN"/>
    <property type="match status" value="1"/>
</dbReference>
<sequence length="525" mass="61403">MRLKKKILRDLTYIILIATLFGCGNIGRENEDYRTSEKEKKEDTIAIPINNDMNGVNRDFSDSIDSLLATNIVYSPLYTYEKGNIKNYLAKDVKFVDDKIMTITLREELKWHDNVPIEAEDIIFTINTILDEKQKSPLRKYFIIDGQPIKTELKDNLTFQVILPTKVPSFLYEMSNVIPIPKHIYEGKGNILEYSKNNNPIGSGPFKLKEWKKGESITFTRFEEYFADKAKVDNIVLKVIPKKEDMERALENGEITLMRGSLNQFQKAKTLENIQTFTYNGGRLNYIMFNENIDYMRNKDFRKAISYGLNRKEIIKSAYNDEISNEAKSILIPQADFYTEDIEDYEHNLSRAKEFMEKSKMKVKALKLGYNTERFAHKEYALAIQGQLRVLNIDVDIIPYDNNSFYKELFKNDKECDMYITGYNLGLSPNDYRYIYETGSIYNTSGYSNTEIDKLWDEGFKELNDEKRKNIYEKIQKLIADDAAIYTIDYEENLMIAKKSLRGLDEAIRSEGIVMFKDWSKLYIE</sequence>
<dbReference type="RefSeq" id="WP_074846664.1">
    <property type="nucleotide sequence ID" value="NZ_CABMJC010000021.1"/>
</dbReference>
<dbReference type="OrthoDB" id="9772924at2"/>
<dbReference type="GO" id="GO:0043190">
    <property type="term" value="C:ATP-binding cassette (ABC) transporter complex"/>
    <property type="evidence" value="ECO:0007669"/>
    <property type="project" value="InterPro"/>
</dbReference>
<dbReference type="EMBL" id="FOOE01000038">
    <property type="protein sequence ID" value="SFG24923.1"/>
    <property type="molecule type" value="Genomic_DNA"/>
</dbReference>
<dbReference type="SUPFAM" id="SSF53850">
    <property type="entry name" value="Periplasmic binding protein-like II"/>
    <property type="match status" value="1"/>
</dbReference>
<dbReference type="Gene3D" id="3.40.190.10">
    <property type="entry name" value="Periplasmic binding protein-like II"/>
    <property type="match status" value="1"/>
</dbReference>
<accession>A0A1I2QBA3</accession>
<proteinExistence type="predicted"/>
<dbReference type="InterPro" id="IPR030678">
    <property type="entry name" value="Peptide/Ni-bd"/>
</dbReference>
<dbReference type="Gene3D" id="3.10.105.10">
    <property type="entry name" value="Dipeptide-binding Protein, Domain 3"/>
    <property type="match status" value="1"/>
</dbReference>
<dbReference type="AlphaFoldDB" id="A0A1I2QBA3"/>
<evidence type="ECO:0000313" key="2">
    <source>
        <dbReference type="EMBL" id="SFG24923.1"/>
    </source>
</evidence>
<dbReference type="CDD" id="cd00995">
    <property type="entry name" value="PBP2_NikA_DppA_OppA_like"/>
    <property type="match status" value="1"/>
</dbReference>
<dbReference type="PIRSF" id="PIRSF002741">
    <property type="entry name" value="MppA"/>
    <property type="match status" value="1"/>
</dbReference>
<dbReference type="InterPro" id="IPR000914">
    <property type="entry name" value="SBP_5_dom"/>
</dbReference>
<dbReference type="GO" id="GO:0015833">
    <property type="term" value="P:peptide transport"/>
    <property type="evidence" value="ECO:0007669"/>
    <property type="project" value="TreeGrafter"/>
</dbReference>
<name>A0A1I2QBA3_9CLOT</name>
<evidence type="ECO:0000259" key="1">
    <source>
        <dbReference type="Pfam" id="PF00496"/>
    </source>
</evidence>
<evidence type="ECO:0000313" key="3">
    <source>
        <dbReference type="Proteomes" id="UP000182135"/>
    </source>
</evidence>
<dbReference type="Gene3D" id="3.90.76.10">
    <property type="entry name" value="Dipeptide-binding Protein, Domain 1"/>
    <property type="match status" value="1"/>
</dbReference>
<dbReference type="eggNOG" id="COG0747">
    <property type="taxonomic scope" value="Bacteria"/>
</dbReference>
<gene>
    <name evidence="2" type="ORF">SAMN04487885_13813</name>
</gene>
<dbReference type="PROSITE" id="PS51257">
    <property type="entry name" value="PROKAR_LIPOPROTEIN"/>
    <property type="match status" value="1"/>
</dbReference>
<keyword evidence="3" id="KW-1185">Reference proteome</keyword>
<dbReference type="STRING" id="1529.SAMN04487885_13813"/>
<protein>
    <submittedName>
        <fullName evidence="2">Peptide/nickel transport system substrate-binding protein</fullName>
    </submittedName>
</protein>